<evidence type="ECO:0000313" key="8">
    <source>
        <dbReference type="Proteomes" id="UP000015729"/>
    </source>
</evidence>
<dbReference type="AlphaFoldDB" id="S6VJX4"/>
<name>S6VJX4_PSESF</name>
<dbReference type="GO" id="GO:0016491">
    <property type="term" value="F:oxidoreductase activity"/>
    <property type="evidence" value="ECO:0007669"/>
    <property type="project" value="UniProtKB-KW"/>
</dbReference>
<keyword evidence="1" id="KW-0004">4Fe-4S</keyword>
<dbReference type="PATRIC" id="fig|1194404.4.peg.3695"/>
<keyword evidence="6" id="KW-0411">Iron-sulfur</keyword>
<sequence length="118" mass="13868">IRYIDRFLMLYIRTADKLQRTSVWRETLEGGLDYLKAVILDDSLGLAAELESQMQLVVDRYECEWANALKDPEKLKRFRTFVNDGRSDPDVHFVKERAQRRPAKPEELALIPLFKEVV</sequence>
<evidence type="ECO:0000256" key="2">
    <source>
        <dbReference type="ARBA" id="ARBA00022617"/>
    </source>
</evidence>
<evidence type="ECO:0000256" key="3">
    <source>
        <dbReference type="ARBA" id="ARBA00022723"/>
    </source>
</evidence>
<keyword evidence="2" id="KW-0349">Heme</keyword>
<dbReference type="InterPro" id="IPR045854">
    <property type="entry name" value="NO2/SO3_Rdtase_4Fe4S_sf"/>
</dbReference>
<reference evidence="7 8" key="1">
    <citation type="journal article" date="2013" name="PLoS Pathog.">
        <title>Genomic analysis of the Kiwifruit pathogen Pseudomonas syringae pv. actinidiae provides insight into the origins of an emergent plant disease.</title>
        <authorList>
            <person name="McCann H.C."/>
            <person name="Rikkerink E.H."/>
            <person name="Bertels F."/>
            <person name="Fiers M."/>
            <person name="Lu A."/>
            <person name="Rees-George J."/>
            <person name="Andersen M.T."/>
            <person name="Gleave A.P."/>
            <person name="Haubold B."/>
            <person name="Wohlers M.W."/>
            <person name="Guttman D.S."/>
            <person name="Wang P.W."/>
            <person name="Straub C."/>
            <person name="Vanneste J.L."/>
            <person name="Rainey P.B."/>
            <person name="Templeton M.D."/>
        </authorList>
    </citation>
    <scope>NUCLEOTIDE SEQUENCE [LARGE SCALE GENOMIC DNA]</scope>
    <source>
        <strain evidence="7 8">ICMP 18807</strain>
    </source>
</reference>
<evidence type="ECO:0000313" key="7">
    <source>
        <dbReference type="EMBL" id="EPN51525.1"/>
    </source>
</evidence>
<evidence type="ECO:0000256" key="1">
    <source>
        <dbReference type="ARBA" id="ARBA00022485"/>
    </source>
</evidence>
<dbReference type="SUPFAM" id="SSF56014">
    <property type="entry name" value="Nitrite and sulphite reductase 4Fe-4S domain-like"/>
    <property type="match status" value="1"/>
</dbReference>
<dbReference type="GO" id="GO:0046872">
    <property type="term" value="F:metal ion binding"/>
    <property type="evidence" value="ECO:0007669"/>
    <property type="project" value="UniProtKB-KW"/>
</dbReference>
<dbReference type="PANTHER" id="PTHR43809">
    <property type="entry name" value="NITRITE REDUCTASE (NADH) LARGE SUBUNIT"/>
    <property type="match status" value="1"/>
</dbReference>
<dbReference type="GO" id="GO:0051539">
    <property type="term" value="F:4 iron, 4 sulfur cluster binding"/>
    <property type="evidence" value="ECO:0007669"/>
    <property type="project" value="UniProtKB-KW"/>
</dbReference>
<dbReference type="PANTHER" id="PTHR43809:SF1">
    <property type="entry name" value="NITRITE REDUCTASE (NADH) LARGE SUBUNIT"/>
    <property type="match status" value="1"/>
</dbReference>
<feature type="non-terminal residue" evidence="7">
    <location>
        <position position="1"/>
    </location>
</feature>
<accession>S6VJX4</accession>
<evidence type="ECO:0000256" key="6">
    <source>
        <dbReference type="ARBA" id="ARBA00023014"/>
    </source>
</evidence>
<keyword evidence="4" id="KW-0560">Oxidoreductase</keyword>
<proteinExistence type="predicted"/>
<keyword evidence="5" id="KW-0408">Iron</keyword>
<protein>
    <submittedName>
        <fullName evidence="7">Nitrite reductase [NAD(P)H], large subunit</fullName>
    </submittedName>
</protein>
<organism evidence="7 8">
    <name type="scientific">Pseudomonas syringae pv. actinidiae ICMP 18807</name>
    <dbReference type="NCBI Taxonomy" id="1194404"/>
    <lineage>
        <taxon>Bacteria</taxon>
        <taxon>Pseudomonadati</taxon>
        <taxon>Pseudomonadota</taxon>
        <taxon>Gammaproteobacteria</taxon>
        <taxon>Pseudomonadales</taxon>
        <taxon>Pseudomonadaceae</taxon>
        <taxon>Pseudomonas</taxon>
        <taxon>Pseudomonas syringae</taxon>
    </lineage>
</organism>
<evidence type="ECO:0000256" key="4">
    <source>
        <dbReference type="ARBA" id="ARBA00023002"/>
    </source>
</evidence>
<keyword evidence="3" id="KW-0479">Metal-binding</keyword>
<dbReference type="EMBL" id="AOKG01001214">
    <property type="protein sequence ID" value="EPN51525.1"/>
    <property type="molecule type" value="Genomic_DNA"/>
</dbReference>
<comment type="caution">
    <text evidence="7">The sequence shown here is derived from an EMBL/GenBank/DDBJ whole genome shotgun (WGS) entry which is preliminary data.</text>
</comment>
<gene>
    <name evidence="7" type="ORF">A244_17931</name>
</gene>
<evidence type="ECO:0000256" key="5">
    <source>
        <dbReference type="ARBA" id="ARBA00023004"/>
    </source>
</evidence>
<dbReference type="Proteomes" id="UP000015729">
    <property type="component" value="Unassembled WGS sequence"/>
</dbReference>
<dbReference type="InterPro" id="IPR052034">
    <property type="entry name" value="NasD-like"/>
</dbReference>